<reference evidence="2" key="2">
    <citation type="submission" date="2020-09" db="EMBL/GenBank/DDBJ databases">
        <authorList>
            <person name="Sun Q."/>
            <person name="Ohkuma M."/>
        </authorList>
    </citation>
    <scope>NUCLEOTIDE SEQUENCE</scope>
    <source>
        <strain evidence="2">JCM 4815</strain>
    </source>
</reference>
<reference evidence="2" key="1">
    <citation type="journal article" date="2014" name="Int. J. Syst. Evol. Microbiol.">
        <title>Complete genome sequence of Corynebacterium casei LMG S-19264T (=DSM 44701T), isolated from a smear-ripened cheese.</title>
        <authorList>
            <consortium name="US DOE Joint Genome Institute (JGI-PGF)"/>
            <person name="Walter F."/>
            <person name="Albersmeier A."/>
            <person name="Kalinowski J."/>
            <person name="Ruckert C."/>
        </authorList>
    </citation>
    <scope>NUCLEOTIDE SEQUENCE</scope>
    <source>
        <strain evidence="2">JCM 4815</strain>
    </source>
</reference>
<gene>
    <name evidence="2" type="ORF">GCM10010365_69960</name>
</gene>
<feature type="transmembrane region" description="Helical" evidence="1">
    <location>
        <begin position="31"/>
        <end position="51"/>
    </location>
</feature>
<evidence type="ECO:0000313" key="2">
    <source>
        <dbReference type="EMBL" id="GGZ39217.1"/>
    </source>
</evidence>
<protein>
    <submittedName>
        <fullName evidence="2">Uncharacterized protein</fullName>
    </submittedName>
</protein>
<dbReference type="EMBL" id="BMVW01000022">
    <property type="protein sequence ID" value="GGZ39217.1"/>
    <property type="molecule type" value="Genomic_DNA"/>
</dbReference>
<sequence>MEGREAQANLDEVAFVHPGTRTAWAKARRAVIMRLSAATFLFVAVFIALSLLHGFDVISLPSANGKPEDTLGLILTLALFVYLTFLYLYVGALRSSKRIRRILEAHPWQPIPGARRQPLVKDASGVPIQLQLSTMTKPSKSSDIMSARGIVHRRRWPEAMEQGAWYAGDAEKHGVLALPDGSELMEVSPRYPY</sequence>
<comment type="caution">
    <text evidence="2">The sequence shown here is derived from an EMBL/GenBank/DDBJ whole genome shotgun (WGS) entry which is preliminary data.</text>
</comment>
<keyword evidence="1" id="KW-0472">Membrane</keyword>
<evidence type="ECO:0000313" key="3">
    <source>
        <dbReference type="Proteomes" id="UP000622166"/>
    </source>
</evidence>
<accession>A0A918QBK7</accession>
<keyword evidence="1" id="KW-0812">Transmembrane</keyword>
<evidence type="ECO:0000256" key="1">
    <source>
        <dbReference type="SAM" id="Phobius"/>
    </source>
</evidence>
<keyword evidence="3" id="KW-1185">Reference proteome</keyword>
<dbReference type="Proteomes" id="UP000622166">
    <property type="component" value="Unassembled WGS sequence"/>
</dbReference>
<proteinExistence type="predicted"/>
<keyword evidence="1" id="KW-1133">Transmembrane helix</keyword>
<dbReference type="AlphaFoldDB" id="A0A918QBK7"/>
<dbReference type="RefSeq" id="WP_189866399.1">
    <property type="nucleotide sequence ID" value="NZ_BMVW01000022.1"/>
</dbReference>
<name>A0A918QBK7_9ACTN</name>
<feature type="transmembrane region" description="Helical" evidence="1">
    <location>
        <begin position="71"/>
        <end position="90"/>
    </location>
</feature>
<organism evidence="2 3">
    <name type="scientific">Streptomyces poonensis</name>
    <dbReference type="NCBI Taxonomy" id="68255"/>
    <lineage>
        <taxon>Bacteria</taxon>
        <taxon>Bacillati</taxon>
        <taxon>Actinomycetota</taxon>
        <taxon>Actinomycetes</taxon>
        <taxon>Kitasatosporales</taxon>
        <taxon>Streptomycetaceae</taxon>
        <taxon>Streptomyces</taxon>
    </lineage>
</organism>